<dbReference type="EMBL" id="CZQC01000005">
    <property type="protein sequence ID" value="CUS40219.1"/>
    <property type="molecule type" value="Genomic_DNA"/>
</dbReference>
<proteinExistence type="predicted"/>
<organism evidence="1">
    <name type="scientific">hydrothermal vent metagenome</name>
    <dbReference type="NCBI Taxonomy" id="652676"/>
    <lineage>
        <taxon>unclassified sequences</taxon>
        <taxon>metagenomes</taxon>
        <taxon>ecological metagenomes</taxon>
    </lineage>
</organism>
<gene>
    <name evidence="1" type="ORF">MGWOODY_Tha910</name>
</gene>
<sequence length="172" mass="18050">MASAVASNQQQEAAMLLSALSNYLQHQHASTAANADTDAVKVDAVGSTDTKATEDNASPAAYVPSDRAVLVSAVASEFNIQALPVNEVGGFQARLQQYGLLSDQALNALALVNTAREGLAEDDTIDALGIIDQAKTKFDELGASYSQRKQVSQLHTLFSNLASARPVAKMVS</sequence>
<reference evidence="1" key="1">
    <citation type="submission" date="2015-10" db="EMBL/GenBank/DDBJ databases">
        <authorList>
            <person name="Gilbert D.G."/>
        </authorList>
    </citation>
    <scope>NUCLEOTIDE SEQUENCE</scope>
</reference>
<evidence type="ECO:0000313" key="1">
    <source>
        <dbReference type="EMBL" id="CUS40219.1"/>
    </source>
</evidence>
<protein>
    <submittedName>
        <fullName evidence="1">Uncharacterized protein</fullName>
    </submittedName>
</protein>
<accession>A0A160TC19</accession>
<dbReference type="AlphaFoldDB" id="A0A160TC19"/>
<name>A0A160TC19_9ZZZZ</name>